<evidence type="ECO:0000256" key="5">
    <source>
        <dbReference type="ARBA" id="ARBA00023136"/>
    </source>
</evidence>
<keyword evidence="2" id="KW-0813">Transport</keyword>
<feature type="transmembrane region" description="Helical" evidence="6">
    <location>
        <begin position="366"/>
        <end position="384"/>
    </location>
</feature>
<name>A0A6A6FH79_9PEZI</name>
<keyword evidence="3 6" id="KW-0812">Transmembrane</keyword>
<evidence type="ECO:0000313" key="8">
    <source>
        <dbReference type="Proteomes" id="UP000799539"/>
    </source>
</evidence>
<dbReference type="PANTHER" id="PTHR45649:SF14">
    <property type="entry name" value="GABA PERMEASE"/>
    <property type="match status" value="1"/>
</dbReference>
<feature type="transmembrane region" description="Helical" evidence="6">
    <location>
        <begin position="261"/>
        <end position="282"/>
    </location>
</feature>
<dbReference type="EMBL" id="ML992672">
    <property type="protein sequence ID" value="KAF2212809.1"/>
    <property type="molecule type" value="Genomic_DNA"/>
</dbReference>
<reference evidence="7" key="1">
    <citation type="journal article" date="2020" name="Stud. Mycol.">
        <title>101 Dothideomycetes genomes: a test case for predicting lifestyles and emergence of pathogens.</title>
        <authorList>
            <person name="Haridas S."/>
            <person name="Albert R."/>
            <person name="Binder M."/>
            <person name="Bloem J."/>
            <person name="Labutti K."/>
            <person name="Salamov A."/>
            <person name="Andreopoulos B."/>
            <person name="Baker S."/>
            <person name="Barry K."/>
            <person name="Bills G."/>
            <person name="Bluhm B."/>
            <person name="Cannon C."/>
            <person name="Castanera R."/>
            <person name="Culley D."/>
            <person name="Daum C."/>
            <person name="Ezra D."/>
            <person name="Gonzalez J."/>
            <person name="Henrissat B."/>
            <person name="Kuo A."/>
            <person name="Liang C."/>
            <person name="Lipzen A."/>
            <person name="Lutzoni F."/>
            <person name="Magnuson J."/>
            <person name="Mondo S."/>
            <person name="Nolan M."/>
            <person name="Ohm R."/>
            <person name="Pangilinan J."/>
            <person name="Park H.-J."/>
            <person name="Ramirez L."/>
            <person name="Alfaro M."/>
            <person name="Sun H."/>
            <person name="Tritt A."/>
            <person name="Yoshinaga Y."/>
            <person name="Zwiers L.-H."/>
            <person name="Turgeon B."/>
            <person name="Goodwin S."/>
            <person name="Spatafora J."/>
            <person name="Crous P."/>
            <person name="Grigoriev I."/>
        </authorList>
    </citation>
    <scope>NUCLEOTIDE SEQUENCE</scope>
    <source>
        <strain evidence="7">SCOH1-5</strain>
    </source>
</reference>
<dbReference type="GO" id="GO:0022857">
    <property type="term" value="F:transmembrane transporter activity"/>
    <property type="evidence" value="ECO:0007669"/>
    <property type="project" value="InterPro"/>
</dbReference>
<feature type="transmembrane region" description="Helical" evidence="6">
    <location>
        <begin position="431"/>
        <end position="452"/>
    </location>
</feature>
<proteinExistence type="predicted"/>
<dbReference type="InterPro" id="IPR002293">
    <property type="entry name" value="AA/rel_permease1"/>
</dbReference>
<comment type="subcellular location">
    <subcellularLocation>
        <location evidence="1">Membrane</location>
        <topology evidence="1">Multi-pass membrane protein</topology>
    </subcellularLocation>
</comment>
<feature type="transmembrane region" description="Helical" evidence="6">
    <location>
        <begin position="72"/>
        <end position="98"/>
    </location>
</feature>
<evidence type="ECO:0000256" key="1">
    <source>
        <dbReference type="ARBA" id="ARBA00004141"/>
    </source>
</evidence>
<feature type="transmembrane region" description="Helical" evidence="6">
    <location>
        <begin position="152"/>
        <end position="173"/>
    </location>
</feature>
<evidence type="ECO:0000256" key="6">
    <source>
        <dbReference type="SAM" id="Phobius"/>
    </source>
</evidence>
<dbReference type="AlphaFoldDB" id="A0A6A6FH79"/>
<evidence type="ECO:0000313" key="7">
    <source>
        <dbReference type="EMBL" id="KAF2212809.1"/>
    </source>
</evidence>
<keyword evidence="5 6" id="KW-0472">Membrane</keyword>
<evidence type="ECO:0000256" key="2">
    <source>
        <dbReference type="ARBA" id="ARBA00022448"/>
    </source>
</evidence>
<dbReference type="GO" id="GO:0016020">
    <property type="term" value="C:membrane"/>
    <property type="evidence" value="ECO:0007669"/>
    <property type="project" value="UniProtKB-SubCell"/>
</dbReference>
<keyword evidence="8" id="KW-1185">Reference proteome</keyword>
<organism evidence="7 8">
    <name type="scientific">Cercospora zeae-maydis SCOH1-5</name>
    <dbReference type="NCBI Taxonomy" id="717836"/>
    <lineage>
        <taxon>Eukaryota</taxon>
        <taxon>Fungi</taxon>
        <taxon>Dikarya</taxon>
        <taxon>Ascomycota</taxon>
        <taxon>Pezizomycotina</taxon>
        <taxon>Dothideomycetes</taxon>
        <taxon>Dothideomycetidae</taxon>
        <taxon>Mycosphaerellales</taxon>
        <taxon>Mycosphaerellaceae</taxon>
        <taxon>Cercospora</taxon>
    </lineage>
</organism>
<dbReference type="Gene3D" id="1.20.1740.10">
    <property type="entry name" value="Amino acid/polyamine transporter I"/>
    <property type="match status" value="1"/>
</dbReference>
<feature type="transmembrane region" description="Helical" evidence="6">
    <location>
        <begin position="221"/>
        <end position="241"/>
    </location>
</feature>
<dbReference type="PANTHER" id="PTHR45649">
    <property type="entry name" value="AMINO-ACID PERMEASE BAT1"/>
    <property type="match status" value="1"/>
</dbReference>
<dbReference type="PIRSF" id="PIRSF006060">
    <property type="entry name" value="AA_transporter"/>
    <property type="match status" value="1"/>
</dbReference>
<keyword evidence="4 6" id="KW-1133">Transmembrane helix</keyword>
<evidence type="ECO:0000256" key="4">
    <source>
        <dbReference type="ARBA" id="ARBA00022989"/>
    </source>
</evidence>
<feature type="transmembrane region" description="Helical" evidence="6">
    <location>
        <begin position="390"/>
        <end position="411"/>
    </location>
</feature>
<evidence type="ECO:0008006" key="9">
    <source>
        <dbReference type="Google" id="ProtNLM"/>
    </source>
</evidence>
<dbReference type="Proteomes" id="UP000799539">
    <property type="component" value="Unassembled WGS sequence"/>
</dbReference>
<feature type="transmembrane region" description="Helical" evidence="6">
    <location>
        <begin position="43"/>
        <end position="65"/>
    </location>
</feature>
<evidence type="ECO:0000256" key="3">
    <source>
        <dbReference type="ARBA" id="ARBA00022692"/>
    </source>
</evidence>
<accession>A0A6A6FH79</accession>
<gene>
    <name evidence="7" type="ORF">CERZMDRAFT_40548</name>
</gene>
<dbReference type="Pfam" id="PF13520">
    <property type="entry name" value="AA_permease_2"/>
    <property type="match status" value="1"/>
</dbReference>
<feature type="transmembrane region" description="Helical" evidence="6">
    <location>
        <begin position="464"/>
        <end position="484"/>
    </location>
</feature>
<dbReference type="OrthoDB" id="3257095at2759"/>
<protein>
    <recommendedName>
        <fullName evidence="9">Amino acid permease/ SLC12A domain-containing protein</fullName>
    </recommendedName>
</protein>
<sequence>MSDHTYDPKNELEPTTASASGANRLAELGLTQELERNFSLPSLVALCLCLMGTWEAVSAIIVQALQSGGGPVLFYNFIMTFMFSLAIGASLAEIASIYPTAGARGRRISSWATGWISIGAQMMLAASAAFGPAGMIQGLIKLDNMNSYHPERWHAVLIYWALLLYSALINIFGDRILPTVNIVAGTIHVGGFLGITIALAVKSTKRSAEFVFVDLQNASGWNQGVAWLVGITSAVYAFLGYDAAAHLAEELPNAARHVPTAIIGAIVANGFMGLAYVIVILFSMGPLDRVLATPTGQPFIQVYADAANSLGASIMTVLPMISGTMACVAATTSCSRTLWSFARDKGVPFSSYFAHIDKRNKVPTRAIILVTIINALVGLIYIGNPQAYNAFFQMAVMGTYASYLPPIFLMLFKSRQEFSPGDYGPFKLNKLVGVVANAASLVFLVLVIVFSAFPTSMPVTSTNMNYSCVVMGGWSLVGLAYFYIQGNRNFIMPIVQQNTVTIIGMAAPHQFEERGDSDSPVKVE</sequence>
<feature type="transmembrane region" description="Helical" evidence="6">
    <location>
        <begin position="179"/>
        <end position="201"/>
    </location>
</feature>
<feature type="transmembrane region" description="Helical" evidence="6">
    <location>
        <begin position="118"/>
        <end position="140"/>
    </location>
</feature>